<dbReference type="InterPro" id="IPR012495">
    <property type="entry name" value="TadE-like_dom"/>
</dbReference>
<evidence type="ECO:0000313" key="4">
    <source>
        <dbReference type="Proteomes" id="UP000185151"/>
    </source>
</evidence>
<name>A0A1N6KLS6_9BURK</name>
<organism evidence="3 4">
    <name type="scientific">Paraburkholderia phenazinium</name>
    <dbReference type="NCBI Taxonomy" id="60549"/>
    <lineage>
        <taxon>Bacteria</taxon>
        <taxon>Pseudomonadati</taxon>
        <taxon>Pseudomonadota</taxon>
        <taxon>Betaproteobacteria</taxon>
        <taxon>Burkholderiales</taxon>
        <taxon>Burkholderiaceae</taxon>
        <taxon>Paraburkholderia</taxon>
    </lineage>
</organism>
<keyword evidence="4" id="KW-1185">Reference proteome</keyword>
<evidence type="ECO:0000259" key="2">
    <source>
        <dbReference type="Pfam" id="PF07811"/>
    </source>
</evidence>
<dbReference type="RefSeq" id="WP_083640516.1">
    <property type="nucleotide sequence ID" value="NZ_FSRU01000002.1"/>
</dbReference>
<dbReference type="Pfam" id="PF07811">
    <property type="entry name" value="TadE"/>
    <property type="match status" value="1"/>
</dbReference>
<gene>
    <name evidence="3" type="ORF">SAMN05444165_3840</name>
</gene>
<dbReference type="Proteomes" id="UP000185151">
    <property type="component" value="Unassembled WGS sequence"/>
</dbReference>
<keyword evidence="1" id="KW-0812">Transmembrane</keyword>
<keyword evidence="1" id="KW-0472">Membrane</keyword>
<dbReference type="OrthoDB" id="8688629at2"/>
<keyword evidence="1" id="KW-1133">Transmembrane helix</keyword>
<proteinExistence type="predicted"/>
<reference evidence="3 4" key="1">
    <citation type="submission" date="2016-11" db="EMBL/GenBank/DDBJ databases">
        <authorList>
            <person name="Jaros S."/>
            <person name="Januszkiewicz K."/>
            <person name="Wedrychowicz H."/>
        </authorList>
    </citation>
    <scope>NUCLEOTIDE SEQUENCE [LARGE SCALE GENOMIC DNA]</scope>
    <source>
        <strain evidence="3 4">GAS95</strain>
    </source>
</reference>
<dbReference type="EMBL" id="FSRU01000002">
    <property type="protein sequence ID" value="SIO57306.1"/>
    <property type="molecule type" value="Genomic_DNA"/>
</dbReference>
<feature type="domain" description="TadE-like" evidence="2">
    <location>
        <begin position="26"/>
        <end position="68"/>
    </location>
</feature>
<evidence type="ECO:0000313" key="3">
    <source>
        <dbReference type="EMBL" id="SIO57306.1"/>
    </source>
</evidence>
<feature type="transmembrane region" description="Helical" evidence="1">
    <location>
        <begin position="28"/>
        <end position="55"/>
    </location>
</feature>
<dbReference type="AlphaFoldDB" id="A0A1N6KLS6"/>
<sequence length="165" mass="17723">MNRTAYQSAPRSHPRVALLRRRRERGTAAVEFAMIFPLFFMILYGIVTFSLIFVAQQNLTLAAEEGARAALNYQTATSTTNALAARTTAACTAASNVVTSLISSATCVSSSTTCSYDATMDCIKVTLTYKYASAPLVPTLPLLNFVLPASLVSSAMVQLNPENIL</sequence>
<protein>
    <submittedName>
        <fullName evidence="3">TadE-like protein</fullName>
    </submittedName>
</protein>
<accession>A0A1N6KLS6</accession>
<evidence type="ECO:0000256" key="1">
    <source>
        <dbReference type="SAM" id="Phobius"/>
    </source>
</evidence>